<comment type="caution">
    <text evidence="2">The sequence shown here is derived from an EMBL/GenBank/DDBJ whole genome shotgun (WGS) entry which is preliminary data.</text>
</comment>
<gene>
    <name evidence="2" type="ORF">FHS54_001862</name>
</gene>
<name>A0A846MH87_9SPHN</name>
<feature type="region of interest" description="Disordered" evidence="1">
    <location>
        <begin position="68"/>
        <end position="95"/>
    </location>
</feature>
<reference evidence="2 3" key="1">
    <citation type="submission" date="2020-03" db="EMBL/GenBank/DDBJ databases">
        <title>Genomic Encyclopedia of Type Strains, Phase IV (KMG-IV): sequencing the most valuable type-strain genomes for metagenomic binning, comparative biology and taxonomic classification.</title>
        <authorList>
            <person name="Goeker M."/>
        </authorList>
    </citation>
    <scope>NUCLEOTIDE SEQUENCE [LARGE SCALE GENOMIC DNA]</scope>
    <source>
        <strain evidence="2 3">DSM 21299</strain>
    </source>
</reference>
<dbReference type="EMBL" id="JAASQR010000002">
    <property type="protein sequence ID" value="NIJ16896.1"/>
    <property type="molecule type" value="Genomic_DNA"/>
</dbReference>
<protein>
    <submittedName>
        <fullName evidence="2">Uncharacterized protein</fullName>
    </submittedName>
</protein>
<dbReference type="RefSeq" id="WP_167303479.1">
    <property type="nucleotide sequence ID" value="NZ_JAASQR010000002.1"/>
</dbReference>
<dbReference type="Proteomes" id="UP000576821">
    <property type="component" value="Unassembled WGS sequence"/>
</dbReference>
<keyword evidence="3" id="KW-1185">Reference proteome</keyword>
<organism evidence="2 3">
    <name type="scientific">Sphingobium vermicomposti</name>
    <dbReference type="NCBI Taxonomy" id="529005"/>
    <lineage>
        <taxon>Bacteria</taxon>
        <taxon>Pseudomonadati</taxon>
        <taxon>Pseudomonadota</taxon>
        <taxon>Alphaproteobacteria</taxon>
        <taxon>Sphingomonadales</taxon>
        <taxon>Sphingomonadaceae</taxon>
        <taxon>Sphingobium</taxon>
    </lineage>
</organism>
<evidence type="ECO:0000313" key="2">
    <source>
        <dbReference type="EMBL" id="NIJ16896.1"/>
    </source>
</evidence>
<dbReference type="AlphaFoldDB" id="A0A846MH87"/>
<evidence type="ECO:0000313" key="3">
    <source>
        <dbReference type="Proteomes" id="UP000576821"/>
    </source>
</evidence>
<proteinExistence type="predicted"/>
<sequence length="110" mass="12034">MEQRSLIERLARHLATGASGDWHERVADAASLLAILKDPDAAMRAVGDDAVWRAMIDAALRQRWDIAGAGNSDEARPGTDEEGEFDLPPDGVTGNRAEWVHIHHPQEKSS</sequence>
<accession>A0A846MH87</accession>
<evidence type="ECO:0000256" key="1">
    <source>
        <dbReference type="SAM" id="MobiDB-lite"/>
    </source>
</evidence>